<dbReference type="EC" id="2.4.-.-" evidence="7"/>
<keyword evidence="2" id="KW-1003">Cell membrane</keyword>
<evidence type="ECO:0000256" key="5">
    <source>
        <dbReference type="ARBA" id="ARBA00023136"/>
    </source>
</evidence>
<keyword evidence="5" id="KW-0472">Membrane</keyword>
<dbReference type="Pfam" id="PF00535">
    <property type="entry name" value="Glycos_transf_2"/>
    <property type="match status" value="1"/>
</dbReference>
<evidence type="ECO:0000313" key="7">
    <source>
        <dbReference type="EMBL" id="MFC2999897.1"/>
    </source>
</evidence>
<evidence type="ECO:0000256" key="2">
    <source>
        <dbReference type="ARBA" id="ARBA00022475"/>
    </source>
</evidence>
<comment type="subcellular location">
    <subcellularLocation>
        <location evidence="1">Cell membrane</location>
    </subcellularLocation>
</comment>
<feature type="domain" description="Glycosyltransferase 2-like" evidence="6">
    <location>
        <begin position="6"/>
        <end position="136"/>
    </location>
</feature>
<reference evidence="8" key="1">
    <citation type="journal article" date="2019" name="Int. J. Syst. Evol. Microbiol.">
        <title>The Global Catalogue of Microorganisms (GCM) 10K type strain sequencing project: providing services to taxonomists for standard genome sequencing and annotation.</title>
        <authorList>
            <consortium name="The Broad Institute Genomics Platform"/>
            <consortium name="The Broad Institute Genome Sequencing Center for Infectious Disease"/>
            <person name="Wu L."/>
            <person name="Ma J."/>
        </authorList>
    </citation>
    <scope>NUCLEOTIDE SEQUENCE [LARGE SCALE GENOMIC DNA]</scope>
    <source>
        <strain evidence="8">CGMCC 1.16855</strain>
    </source>
</reference>
<comment type="caution">
    <text evidence="7">The sequence shown here is derived from an EMBL/GenBank/DDBJ whole genome shotgun (WGS) entry which is preliminary data.</text>
</comment>
<organism evidence="7 8">
    <name type="scientific">Falsiroseomonas tokyonensis</name>
    <dbReference type="NCBI Taxonomy" id="430521"/>
    <lineage>
        <taxon>Bacteria</taxon>
        <taxon>Pseudomonadati</taxon>
        <taxon>Pseudomonadota</taxon>
        <taxon>Alphaproteobacteria</taxon>
        <taxon>Acetobacterales</taxon>
        <taxon>Roseomonadaceae</taxon>
        <taxon>Falsiroseomonas</taxon>
    </lineage>
</organism>
<dbReference type="GO" id="GO:0016757">
    <property type="term" value="F:glycosyltransferase activity"/>
    <property type="evidence" value="ECO:0007669"/>
    <property type="project" value="UniProtKB-KW"/>
</dbReference>
<dbReference type="InterPro" id="IPR001173">
    <property type="entry name" value="Glyco_trans_2-like"/>
</dbReference>
<protein>
    <submittedName>
        <fullName evidence="7">Glycosyltransferase</fullName>
        <ecNumber evidence="7">2.4.-.-</ecNumber>
    </submittedName>
</protein>
<evidence type="ECO:0000256" key="4">
    <source>
        <dbReference type="ARBA" id="ARBA00022679"/>
    </source>
</evidence>
<dbReference type="Proteomes" id="UP001595420">
    <property type="component" value="Unassembled WGS sequence"/>
</dbReference>
<dbReference type="EMBL" id="JBHRSB010000002">
    <property type="protein sequence ID" value="MFC2999897.1"/>
    <property type="molecule type" value="Genomic_DNA"/>
</dbReference>
<dbReference type="RefSeq" id="WP_216835975.1">
    <property type="nucleotide sequence ID" value="NZ_JAFNJS010000002.1"/>
</dbReference>
<accession>A0ABV7BQK6</accession>
<gene>
    <name evidence="7" type="ORF">ACFOD3_08325</name>
</gene>
<name>A0ABV7BQK6_9PROT</name>
<evidence type="ECO:0000313" key="8">
    <source>
        <dbReference type="Proteomes" id="UP001595420"/>
    </source>
</evidence>
<keyword evidence="4 7" id="KW-0808">Transferase</keyword>
<keyword evidence="3 7" id="KW-0328">Glycosyltransferase</keyword>
<evidence type="ECO:0000256" key="1">
    <source>
        <dbReference type="ARBA" id="ARBA00004236"/>
    </source>
</evidence>
<proteinExistence type="predicted"/>
<dbReference type="PANTHER" id="PTHR43646">
    <property type="entry name" value="GLYCOSYLTRANSFERASE"/>
    <property type="match status" value="1"/>
</dbReference>
<evidence type="ECO:0000256" key="3">
    <source>
        <dbReference type="ARBA" id="ARBA00022676"/>
    </source>
</evidence>
<evidence type="ECO:0000259" key="6">
    <source>
        <dbReference type="Pfam" id="PF00535"/>
    </source>
</evidence>
<dbReference type="PANTHER" id="PTHR43646:SF2">
    <property type="entry name" value="GLYCOSYLTRANSFERASE 2-LIKE DOMAIN-CONTAINING PROTEIN"/>
    <property type="match status" value="1"/>
</dbReference>
<keyword evidence="8" id="KW-1185">Reference proteome</keyword>
<sequence length="378" mass="39916">MPRLVIAIPARDEAAQLPACLAALAVQQGVAAADVAVLVMANNCTDDTAGLARALAPRLPFRLEVGECRLPPGRAHAGGARRAAMEAGAALFGADPPQGALLFSTDADGRATPGWIAANLAAFAAGADAVAGTYAPDPEEAALLPAPMRRREALESGYAALLEEMASLVDADPHDPWPRHAVHSGASIALRLSAYEAVGGLPEVPVGEDRALFAALQRAGLRVRHSPAARVIVSCRLQGRALGGMADTLRRRLAEPEAPADERLEPALAALLRLRCRNALRRLHEGRPRLGDPRRLALALGLPLDQLRKIAAMPHFWPAWEALQHAAPALQRRPLRMAELPGETARLRALLKLLRFGRSWVSGRAADPADSAACAAEA</sequence>